<protein>
    <submittedName>
        <fullName evidence="1">Uncharacterized protein</fullName>
    </submittedName>
</protein>
<dbReference type="AlphaFoldDB" id="A0A849K3V7"/>
<dbReference type="RefSeq" id="WP_171246986.1">
    <property type="nucleotide sequence ID" value="NZ_JABFAJ010000014.1"/>
</dbReference>
<evidence type="ECO:0000313" key="2">
    <source>
        <dbReference type="Proteomes" id="UP000557204"/>
    </source>
</evidence>
<name>A0A849K3V7_9MICO</name>
<keyword evidence="2" id="KW-1185">Reference proteome</keyword>
<accession>A0A849K3V7</accession>
<dbReference type="Proteomes" id="UP000557204">
    <property type="component" value="Unassembled WGS sequence"/>
</dbReference>
<dbReference type="Pfam" id="PF19730">
    <property type="entry name" value="DUF6221"/>
    <property type="match status" value="1"/>
</dbReference>
<dbReference type="EMBL" id="JABFAJ010000014">
    <property type="protein sequence ID" value="NNU27481.1"/>
    <property type="molecule type" value="Genomic_DNA"/>
</dbReference>
<organism evidence="1 2">
    <name type="scientific">Isoptericola sediminis</name>
    <dbReference type="NCBI Taxonomy" id="2733572"/>
    <lineage>
        <taxon>Bacteria</taxon>
        <taxon>Bacillati</taxon>
        <taxon>Actinomycetota</taxon>
        <taxon>Actinomycetes</taxon>
        <taxon>Micrococcales</taxon>
        <taxon>Promicromonosporaceae</taxon>
        <taxon>Isoptericola</taxon>
    </lineage>
</organism>
<proteinExistence type="predicted"/>
<reference evidence="1 2" key="1">
    <citation type="submission" date="2020-05" db="EMBL/GenBank/DDBJ databases">
        <title>Genome sequence of Isoptericola sp. JC619 isolated from Chilika lagoon, India.</title>
        <authorList>
            <person name="Kumar D."/>
            <person name="Appam K."/>
            <person name="Gandham S."/>
            <person name="Uppada J."/>
            <person name="Sasikala C."/>
            <person name="Venkata Ramana C."/>
        </authorList>
    </citation>
    <scope>NUCLEOTIDE SEQUENCE [LARGE SCALE GENOMIC DNA]</scope>
    <source>
        <strain evidence="1 2">JC619</strain>
    </source>
</reference>
<dbReference type="InterPro" id="IPR046193">
    <property type="entry name" value="DUF6221"/>
</dbReference>
<gene>
    <name evidence="1" type="ORF">HLI28_07980</name>
</gene>
<evidence type="ECO:0000313" key="1">
    <source>
        <dbReference type="EMBL" id="NNU27481.1"/>
    </source>
</evidence>
<comment type="caution">
    <text evidence="1">The sequence shown here is derived from an EMBL/GenBank/DDBJ whole genome shotgun (WGS) entry which is preliminary data.</text>
</comment>
<sequence length="113" mass="12718">MTLFEFLAERLGEDEIAAREVPSGRWTVVADDGLLTDYLTRLDPSRVLAEVEAKRRIVELHEPFIIGDLGETLCYRCGHGNESDPGARWPCLTVAALGTVYADHPDYEESWRP</sequence>